<feature type="compositionally biased region" description="Gly residues" evidence="1">
    <location>
        <begin position="1"/>
        <end position="10"/>
    </location>
</feature>
<sequence>MTGGHEGGGENSESRESEEPSVYSVICRAGGRRDPERGIRGILASGDWWGWLGCWSGGKAVTGGRGIMGGCSIMELAQTQTLGAENGHNKSQRGDSVLSELAGLWECADYRP</sequence>
<gene>
    <name evidence="2" type="ORF">DPX16_15297</name>
</gene>
<dbReference type="Proteomes" id="UP000281406">
    <property type="component" value="Unassembled WGS sequence"/>
</dbReference>
<proteinExistence type="predicted"/>
<dbReference type="AlphaFoldDB" id="A0A3N0XXH4"/>
<organism evidence="2 3">
    <name type="scientific">Anabarilius grahami</name>
    <name type="common">Kanglang fish</name>
    <name type="synonym">Barilius grahami</name>
    <dbReference type="NCBI Taxonomy" id="495550"/>
    <lineage>
        <taxon>Eukaryota</taxon>
        <taxon>Metazoa</taxon>
        <taxon>Chordata</taxon>
        <taxon>Craniata</taxon>
        <taxon>Vertebrata</taxon>
        <taxon>Euteleostomi</taxon>
        <taxon>Actinopterygii</taxon>
        <taxon>Neopterygii</taxon>
        <taxon>Teleostei</taxon>
        <taxon>Ostariophysi</taxon>
        <taxon>Cypriniformes</taxon>
        <taxon>Xenocyprididae</taxon>
        <taxon>Xenocypridinae</taxon>
        <taxon>Xenocypridinae incertae sedis</taxon>
        <taxon>Anabarilius</taxon>
    </lineage>
</organism>
<evidence type="ECO:0000313" key="2">
    <source>
        <dbReference type="EMBL" id="ROJ78772.1"/>
    </source>
</evidence>
<feature type="region of interest" description="Disordered" evidence="1">
    <location>
        <begin position="1"/>
        <end position="22"/>
    </location>
</feature>
<reference evidence="2 3" key="1">
    <citation type="submission" date="2018-10" db="EMBL/GenBank/DDBJ databases">
        <title>Genome assembly for a Yunnan-Guizhou Plateau 3E fish, Anabarilius grahami (Regan), and its evolutionary and genetic applications.</title>
        <authorList>
            <person name="Jiang W."/>
        </authorList>
    </citation>
    <scope>NUCLEOTIDE SEQUENCE [LARGE SCALE GENOMIC DNA]</scope>
    <source>
        <strain evidence="2">AG-KIZ</strain>
        <tissue evidence="2">Muscle</tissue>
    </source>
</reference>
<dbReference type="EMBL" id="RJVU01059333">
    <property type="protein sequence ID" value="ROJ78772.1"/>
    <property type="molecule type" value="Genomic_DNA"/>
</dbReference>
<protein>
    <submittedName>
        <fullName evidence="2">Uncharacterized protein</fullName>
    </submittedName>
</protein>
<comment type="caution">
    <text evidence="2">The sequence shown here is derived from an EMBL/GenBank/DDBJ whole genome shotgun (WGS) entry which is preliminary data.</text>
</comment>
<evidence type="ECO:0000256" key="1">
    <source>
        <dbReference type="SAM" id="MobiDB-lite"/>
    </source>
</evidence>
<evidence type="ECO:0000313" key="3">
    <source>
        <dbReference type="Proteomes" id="UP000281406"/>
    </source>
</evidence>
<accession>A0A3N0XXH4</accession>
<keyword evidence="3" id="KW-1185">Reference proteome</keyword>
<name>A0A3N0XXH4_ANAGA</name>